<protein>
    <recommendedName>
        <fullName evidence="4">SbsA Ig-like domain-containing protein</fullName>
    </recommendedName>
</protein>
<dbReference type="EMBL" id="WJJP01000730">
    <property type="protein sequence ID" value="MBD3327419.1"/>
    <property type="molecule type" value="Genomic_DNA"/>
</dbReference>
<dbReference type="Proteomes" id="UP000649604">
    <property type="component" value="Unassembled WGS sequence"/>
</dbReference>
<name>A0A9D5Q802_9BACT</name>
<keyword evidence="1" id="KW-0732">Signal</keyword>
<reference evidence="2" key="1">
    <citation type="submission" date="2019-11" db="EMBL/GenBank/DDBJ databases">
        <title>Microbial mats filling the niche in hypersaline microbial mats.</title>
        <authorList>
            <person name="Wong H.L."/>
            <person name="Macleod F.I."/>
            <person name="White R.A. III"/>
            <person name="Burns B.P."/>
        </authorList>
    </citation>
    <scope>NUCLEOTIDE SEQUENCE</scope>
    <source>
        <strain evidence="2">Rbin_158</strain>
    </source>
</reference>
<evidence type="ECO:0000313" key="2">
    <source>
        <dbReference type="EMBL" id="MBD3327419.1"/>
    </source>
</evidence>
<proteinExistence type="predicted"/>
<dbReference type="AlphaFoldDB" id="A0A9D5Q802"/>
<gene>
    <name evidence="2" type="ORF">GF339_22730</name>
</gene>
<evidence type="ECO:0008006" key="4">
    <source>
        <dbReference type="Google" id="ProtNLM"/>
    </source>
</evidence>
<feature type="non-terminal residue" evidence="2">
    <location>
        <position position="164"/>
    </location>
</feature>
<sequence>MKNLMKLKILLPFTLLCLLSLIAFVACNGGGGDGDDNGTSGPASVPTPTPTPVPFLFDLQVLLTWEAPINMDLIVEEPNSSTAATGGGGTTAQSTGDNTCGFTEACVNSDCADLPCGTPEEIVVQKGDALPDTTGPDNVYTVVVANASLSDRAATITIETERSF</sequence>
<feature type="signal peptide" evidence="1">
    <location>
        <begin position="1"/>
        <end position="25"/>
    </location>
</feature>
<dbReference type="PROSITE" id="PS51257">
    <property type="entry name" value="PROKAR_LIPOPROTEIN"/>
    <property type="match status" value="1"/>
</dbReference>
<accession>A0A9D5Q802</accession>
<comment type="caution">
    <text evidence="2">The sequence shown here is derived from an EMBL/GenBank/DDBJ whole genome shotgun (WGS) entry which is preliminary data.</text>
</comment>
<organism evidence="2 3">
    <name type="scientific">candidate division KSB3 bacterium</name>
    <dbReference type="NCBI Taxonomy" id="2044937"/>
    <lineage>
        <taxon>Bacteria</taxon>
        <taxon>candidate division KSB3</taxon>
    </lineage>
</organism>
<evidence type="ECO:0000313" key="3">
    <source>
        <dbReference type="Proteomes" id="UP000649604"/>
    </source>
</evidence>
<evidence type="ECO:0000256" key="1">
    <source>
        <dbReference type="SAM" id="SignalP"/>
    </source>
</evidence>
<feature type="chain" id="PRO_5039490649" description="SbsA Ig-like domain-containing protein" evidence="1">
    <location>
        <begin position="26"/>
        <end position="164"/>
    </location>
</feature>